<evidence type="ECO:0000313" key="2">
    <source>
        <dbReference type="EMBL" id="ABG11579.1"/>
    </source>
</evidence>
<protein>
    <submittedName>
        <fullName evidence="2">Uncharacterized protein</fullName>
    </submittedName>
</protein>
<dbReference type="EMBL" id="CP000385">
    <property type="protein sequence ID" value="ABG11579.1"/>
    <property type="molecule type" value="Genomic_DNA"/>
</dbReference>
<dbReference type="KEGG" id="mmc:Mmcs_5479"/>
<accession>A0A5Q5BSS5</accession>
<feature type="region of interest" description="Disordered" evidence="1">
    <location>
        <begin position="54"/>
        <end position="89"/>
    </location>
</feature>
<feature type="compositionally biased region" description="Basic residues" evidence="1">
    <location>
        <begin position="78"/>
        <end position="89"/>
    </location>
</feature>
<geneLocation type="plasmid" evidence="2">
    <name>Plasmid1</name>
</geneLocation>
<gene>
    <name evidence="2" type="ordered locus">Mmcs_5479</name>
</gene>
<evidence type="ECO:0000256" key="1">
    <source>
        <dbReference type="SAM" id="MobiDB-lite"/>
    </source>
</evidence>
<keyword evidence="2" id="KW-0614">Plasmid</keyword>
<organism evidence="2">
    <name type="scientific">Mycobacterium sp. (strain MCS)</name>
    <dbReference type="NCBI Taxonomy" id="164756"/>
    <lineage>
        <taxon>Bacteria</taxon>
        <taxon>Bacillati</taxon>
        <taxon>Actinomycetota</taxon>
        <taxon>Actinomycetes</taxon>
        <taxon>Mycobacteriales</taxon>
        <taxon>Mycobacteriaceae</taxon>
        <taxon>Mycobacterium</taxon>
    </lineage>
</organism>
<name>A0A5Q5BSS5_MYCSS</name>
<feature type="compositionally biased region" description="Gly residues" evidence="1">
    <location>
        <begin position="65"/>
        <end position="76"/>
    </location>
</feature>
<dbReference type="AlphaFoldDB" id="A0A5Q5BSS5"/>
<proteinExistence type="predicted"/>
<sequence>MTHALGAGVITRHARRAADGARAGACAAGQLALDAHRLDRRLAAHRAVIEDRRPPATRSRMVAVGRGGATADGVGAGQHRRSNIKGRNS</sequence>
<reference evidence="2" key="1">
    <citation type="submission" date="2006-06" db="EMBL/GenBank/DDBJ databases">
        <title>Complete sequence of plasmid of Mycobacterium sp. MCS.</title>
        <authorList>
            <consortium name="US DOE Joint Genome Institute"/>
            <person name="Copeland A."/>
            <person name="Lucas S."/>
            <person name="Lapidus A."/>
            <person name="Barry K."/>
            <person name="Detter J.C."/>
            <person name="Glavina del Rio T."/>
            <person name="Hammon N."/>
            <person name="Israni S."/>
            <person name="Dalin E."/>
            <person name="Tice H."/>
            <person name="Pitluck S."/>
            <person name="Martinez M."/>
            <person name="Schmutz J."/>
            <person name="Larimer F."/>
            <person name="Land M."/>
            <person name="Hauser L."/>
            <person name="Kyrpides N."/>
            <person name="Kim E."/>
            <person name="Miller C.D."/>
            <person name="Hughes J.E."/>
            <person name="Anderson A.J."/>
            <person name="Sims R.C."/>
            <person name="Richardson P."/>
        </authorList>
    </citation>
    <scope>NUCLEOTIDE SEQUENCE [LARGE SCALE GENOMIC DNA]</scope>
    <source>
        <strain evidence="2">MCS</strain>
        <plasmid evidence="2">Plasmid1</plasmid>
    </source>
</reference>